<accession>A0A0B0H2S7</accession>
<dbReference type="AlphaFoldDB" id="A0A0B0H2S7"/>
<proteinExistence type="predicted"/>
<organism evidence="1 2">
    <name type="scientific">Solemya velum gill symbiont</name>
    <dbReference type="NCBI Taxonomy" id="2340"/>
    <lineage>
        <taxon>Bacteria</taxon>
        <taxon>Pseudomonadati</taxon>
        <taxon>Pseudomonadota</taxon>
        <taxon>Gammaproteobacteria</taxon>
        <taxon>sulfur-oxidizing symbionts</taxon>
    </lineage>
</organism>
<name>A0A0B0H2S7_SOVGS</name>
<dbReference type="STRING" id="2340.JV46_25510"/>
<sequence length="82" mass="9744">MIDRGLSKKAAYRQLSEQKRWAQFVSEKSGTYHGPDKAESLKSQYNKFRKNRWSKVMLDAYQWHVHSGTIETWEQLIDKLVV</sequence>
<evidence type="ECO:0000313" key="1">
    <source>
        <dbReference type="EMBL" id="KHF24518.1"/>
    </source>
</evidence>
<protein>
    <submittedName>
        <fullName evidence="1">Uncharacterized protein</fullName>
    </submittedName>
</protein>
<dbReference type="EMBL" id="JRAA01000003">
    <property type="protein sequence ID" value="KHF24518.1"/>
    <property type="molecule type" value="Genomic_DNA"/>
</dbReference>
<gene>
    <name evidence="1" type="ORF">JV46_25510</name>
</gene>
<reference evidence="1 2" key="1">
    <citation type="journal article" date="2014" name="BMC Genomics">
        <title>The genome of the intracellular bacterium of the coastal bivalve, Solemya velum: a blueprint for thriving in and out of symbiosis.</title>
        <authorList>
            <person name="Dmytrenko O."/>
            <person name="Russell S.L."/>
            <person name="Loo W.T."/>
            <person name="Fontanez K.M."/>
            <person name="Liao L."/>
            <person name="Roeselers G."/>
            <person name="Sharma R."/>
            <person name="Stewart F.J."/>
            <person name="Newton I.L."/>
            <person name="Woyke T."/>
            <person name="Wu D."/>
            <person name="Lang J.M."/>
            <person name="Eisen J.A."/>
            <person name="Cavanaugh C.M."/>
        </authorList>
    </citation>
    <scope>NUCLEOTIDE SEQUENCE [LARGE SCALE GENOMIC DNA]</scope>
    <source>
        <strain evidence="1 2">WH</strain>
    </source>
</reference>
<evidence type="ECO:0000313" key="2">
    <source>
        <dbReference type="Proteomes" id="UP000030856"/>
    </source>
</evidence>
<keyword evidence="2" id="KW-1185">Reference proteome</keyword>
<dbReference type="Proteomes" id="UP000030856">
    <property type="component" value="Unassembled WGS sequence"/>
</dbReference>
<comment type="caution">
    <text evidence="1">The sequence shown here is derived from an EMBL/GenBank/DDBJ whole genome shotgun (WGS) entry which is preliminary data.</text>
</comment>